<dbReference type="InterPro" id="IPR011009">
    <property type="entry name" value="Kinase-like_dom_sf"/>
</dbReference>
<reference evidence="3 4" key="1">
    <citation type="submission" date="2016-04" db="EMBL/GenBank/DDBJ databases">
        <title>A degradative enzymes factory behind the ericoid mycorrhizal symbiosis.</title>
        <authorList>
            <consortium name="DOE Joint Genome Institute"/>
            <person name="Martino E."/>
            <person name="Morin E."/>
            <person name="Grelet G."/>
            <person name="Kuo A."/>
            <person name="Kohler A."/>
            <person name="Daghino S."/>
            <person name="Barry K."/>
            <person name="Choi C."/>
            <person name="Cichocki N."/>
            <person name="Clum A."/>
            <person name="Copeland A."/>
            <person name="Hainaut M."/>
            <person name="Haridas S."/>
            <person name="Labutti K."/>
            <person name="Lindquist E."/>
            <person name="Lipzen A."/>
            <person name="Khouja H.-R."/>
            <person name="Murat C."/>
            <person name="Ohm R."/>
            <person name="Olson A."/>
            <person name="Spatafora J."/>
            <person name="Veneault-Fourrey C."/>
            <person name="Henrissat B."/>
            <person name="Grigoriev I."/>
            <person name="Martin F."/>
            <person name="Perotto S."/>
        </authorList>
    </citation>
    <scope>NUCLEOTIDE SEQUENCE [LARGE SCALE GENOMIC DNA]</scope>
    <source>
        <strain evidence="3 4">F</strain>
    </source>
</reference>
<dbReference type="PANTHER" id="PTHR24359">
    <property type="entry name" value="SERINE/THREONINE-PROTEIN KINASE SBK1"/>
    <property type="match status" value="1"/>
</dbReference>
<evidence type="ECO:0000313" key="4">
    <source>
        <dbReference type="Proteomes" id="UP000235786"/>
    </source>
</evidence>
<dbReference type="Proteomes" id="UP000235786">
    <property type="component" value="Unassembled WGS sequence"/>
</dbReference>
<feature type="region of interest" description="Disordered" evidence="1">
    <location>
        <begin position="684"/>
        <end position="731"/>
    </location>
</feature>
<dbReference type="OrthoDB" id="1046782at2759"/>
<keyword evidence="4" id="KW-1185">Reference proteome</keyword>
<dbReference type="InterPro" id="IPR000719">
    <property type="entry name" value="Prot_kinase_dom"/>
</dbReference>
<dbReference type="PANTHER" id="PTHR24359:SF37">
    <property type="entry name" value="PROTEIN KINASE DOMAIN-CONTAINING PROTEIN"/>
    <property type="match status" value="1"/>
</dbReference>
<feature type="region of interest" description="Disordered" evidence="1">
    <location>
        <begin position="447"/>
        <end position="470"/>
    </location>
</feature>
<dbReference type="Gene3D" id="3.30.200.20">
    <property type="entry name" value="Phosphorylase Kinase, domain 1"/>
    <property type="match status" value="1"/>
</dbReference>
<dbReference type="SMART" id="SM00220">
    <property type="entry name" value="S_TKc"/>
    <property type="match status" value="1"/>
</dbReference>
<keyword evidence="3" id="KW-0808">Transferase</keyword>
<gene>
    <name evidence="3" type="ORF">L207DRAFT_217983</name>
</gene>
<evidence type="ECO:0000259" key="2">
    <source>
        <dbReference type="PROSITE" id="PS50011"/>
    </source>
</evidence>
<dbReference type="AlphaFoldDB" id="A0A2J6S7A6"/>
<dbReference type="GO" id="GO:0004674">
    <property type="term" value="F:protein serine/threonine kinase activity"/>
    <property type="evidence" value="ECO:0007669"/>
    <property type="project" value="TreeGrafter"/>
</dbReference>
<feature type="region of interest" description="Disordered" evidence="1">
    <location>
        <begin position="116"/>
        <end position="142"/>
    </location>
</feature>
<accession>A0A2J6S7A6</accession>
<protein>
    <submittedName>
        <fullName evidence="3">Kinase-like protein</fullName>
    </submittedName>
</protein>
<feature type="domain" description="Protein kinase" evidence="2">
    <location>
        <begin position="310"/>
        <end position="653"/>
    </location>
</feature>
<dbReference type="Gene3D" id="1.10.510.10">
    <property type="entry name" value="Transferase(Phosphotransferase) domain 1"/>
    <property type="match status" value="1"/>
</dbReference>
<feature type="compositionally biased region" description="Basic and acidic residues" evidence="1">
    <location>
        <begin position="127"/>
        <end position="142"/>
    </location>
</feature>
<dbReference type="CDD" id="cd00180">
    <property type="entry name" value="PKc"/>
    <property type="match status" value="1"/>
</dbReference>
<evidence type="ECO:0000313" key="3">
    <source>
        <dbReference type="EMBL" id="PMD46642.1"/>
    </source>
</evidence>
<dbReference type="EMBL" id="KZ613939">
    <property type="protein sequence ID" value="PMD46642.1"/>
    <property type="molecule type" value="Genomic_DNA"/>
</dbReference>
<organism evidence="3 4">
    <name type="scientific">Hyaloscypha variabilis (strain UAMH 11265 / GT02V1 / F)</name>
    <name type="common">Meliniomyces variabilis</name>
    <dbReference type="NCBI Taxonomy" id="1149755"/>
    <lineage>
        <taxon>Eukaryota</taxon>
        <taxon>Fungi</taxon>
        <taxon>Dikarya</taxon>
        <taxon>Ascomycota</taxon>
        <taxon>Pezizomycotina</taxon>
        <taxon>Leotiomycetes</taxon>
        <taxon>Helotiales</taxon>
        <taxon>Hyaloscyphaceae</taxon>
        <taxon>Hyaloscypha</taxon>
        <taxon>Hyaloscypha variabilis</taxon>
    </lineage>
</organism>
<dbReference type="GO" id="GO:0005524">
    <property type="term" value="F:ATP binding"/>
    <property type="evidence" value="ECO:0007669"/>
    <property type="project" value="InterPro"/>
</dbReference>
<dbReference type="Pfam" id="PF00069">
    <property type="entry name" value="Pkinase"/>
    <property type="match status" value="1"/>
</dbReference>
<evidence type="ECO:0000256" key="1">
    <source>
        <dbReference type="SAM" id="MobiDB-lite"/>
    </source>
</evidence>
<proteinExistence type="predicted"/>
<feature type="region of interest" description="Disordered" evidence="1">
    <location>
        <begin position="47"/>
        <end position="97"/>
    </location>
</feature>
<feature type="compositionally biased region" description="Polar residues" evidence="1">
    <location>
        <begin position="447"/>
        <end position="462"/>
    </location>
</feature>
<keyword evidence="3" id="KW-0418">Kinase</keyword>
<name>A0A2J6S7A6_HYAVF</name>
<sequence>MVRSCLPDFWRMLWSWMSRGRAWRIFRRKSPKKAGIPKLTVNSLGEEADALKGRSEQGSVRTGDPPSPSSSGGLQVDHDGESRYATSPRSRARRIRSVSSLSYQASSDVTILDYNNRSMSNSGEQDAEVHYNSDRGSSRYTSHDSALRERLCDLRTEAPRGSHRYFIPIDDLGRLLTADTIFEELQDYGFHEDAARTSSAEISNSASRLFAILVYVRYGELILDFLSEGIDDRDLPFHRSDVSLTNPLYKLCSRRRPGQPIKCMEGWNRDLVDEFGRDQWCMLAQVFEYHDRIEHYNLQDNCVLPWVEDEERGDHEIHGGFGSVCKVAIHQAHQRFVGNASQGPLPRFVAIKRLHSTNEDDFKTEVAMLKKLQKRKHAHLVKLLATYRYKEHFYLMFPYAHCNLRQYWQHIPTPDFSQASIRWMLQECKGVASALLMVHESSSTREFASATNEASTSGTSGSRAEHETRRYGRHGDIKAENILWFEEDDGSPGILVVADFGLMAFHTKDTRSDVDAKYITGSPSYEPPELQLHSKISRAFDVWCLGCLYLEFITWLVCGWEHLQRFSDARDMRGPPAPQFLRDDTFFTIVDDGNRAVVRQAVSDWIADLHEMPRASVFVHQFLDLIAEDLLVAKPSDRMKIGQVNQQLKSMLLWAARDPSYLTDPKPYPPRAQQANQFSLAAHHWHGPTKSPSVKHGVPLPKRLSGILDSNAHLASRSSNQPFDQNEPPDN</sequence>
<dbReference type="PROSITE" id="PS50011">
    <property type="entry name" value="PROTEIN_KINASE_DOM"/>
    <property type="match status" value="1"/>
</dbReference>
<dbReference type="STRING" id="1149755.A0A2J6S7A6"/>
<dbReference type="SUPFAM" id="SSF56112">
    <property type="entry name" value="Protein kinase-like (PK-like)"/>
    <property type="match status" value="1"/>
</dbReference>